<dbReference type="HOGENOM" id="CLU_042834_1_0_1"/>
<feature type="compositionally biased region" description="Polar residues" evidence="1">
    <location>
        <begin position="413"/>
        <end position="428"/>
    </location>
</feature>
<sequence>MDSLNSERVVAHAAQQLTTYTDGLCNNADVQYWWKVVDVVWHELTLVRGMAKDLPASFVMPTSLMATDQFMLDPDMVHKTKEWPKWDVIRNSKDEDFVDHPWYKIRDQVPKGRVRDKGKGREVPAVIAREVCMPDTVGTEPVDARMDNRESVQGETSHGQTDSHAVDGLSTQGRAKSQRWSKSVKSTATVNSDDGAPATSLTHTDDRSPSAEGFVPAPDDARCSRCSRANRACLVKSGQACWSCHRAKTGCSVSGRGHGRGHSRSRAPQHHQRSASPGPAEAHPPNTPWVSKQCQAPSKAPTPGPSTAATPKAPRASKKKPPTWAPNQPSGTSSVPSTDHLKSTDADSPVMTYVERLVQVEEEIFIVHREHAVLLTQLANQREQIDSLTLIVEELWKVVANLSPMTPAPGPQDTLSFPTQPTQLSGRSPTPLALASTTVLEEVGTSATTSRLPSPAPPPPVDAPPPVTSAIPETCWDLVLASRMPAISITPPVDSPNMETQLEGDGVCMLTSDWYLHFVHLLHPDNVYFGMYFL</sequence>
<organism evidence="2 3">
    <name type="scientific">Scleroderma citrinum Foug A</name>
    <dbReference type="NCBI Taxonomy" id="1036808"/>
    <lineage>
        <taxon>Eukaryota</taxon>
        <taxon>Fungi</taxon>
        <taxon>Dikarya</taxon>
        <taxon>Basidiomycota</taxon>
        <taxon>Agaricomycotina</taxon>
        <taxon>Agaricomycetes</taxon>
        <taxon>Agaricomycetidae</taxon>
        <taxon>Boletales</taxon>
        <taxon>Sclerodermatineae</taxon>
        <taxon>Sclerodermataceae</taxon>
        <taxon>Scleroderma</taxon>
    </lineage>
</organism>
<feature type="compositionally biased region" description="Polar residues" evidence="1">
    <location>
        <begin position="153"/>
        <end position="192"/>
    </location>
</feature>
<accession>A0A0C2ZG91</accession>
<dbReference type="EMBL" id="KN822234">
    <property type="protein sequence ID" value="KIM51887.1"/>
    <property type="molecule type" value="Genomic_DNA"/>
</dbReference>
<gene>
    <name evidence="2" type="ORF">SCLCIDRAFT_33069</name>
</gene>
<feature type="region of interest" description="Disordered" evidence="1">
    <location>
        <begin position="252"/>
        <end position="347"/>
    </location>
</feature>
<feature type="compositionally biased region" description="Low complexity" evidence="1">
    <location>
        <begin position="296"/>
        <end position="314"/>
    </location>
</feature>
<feature type="compositionally biased region" description="Basic residues" evidence="1">
    <location>
        <begin position="257"/>
        <end position="273"/>
    </location>
</feature>
<proteinExistence type="predicted"/>
<evidence type="ECO:0000313" key="2">
    <source>
        <dbReference type="EMBL" id="KIM51887.1"/>
    </source>
</evidence>
<keyword evidence="3" id="KW-1185">Reference proteome</keyword>
<dbReference type="Proteomes" id="UP000053989">
    <property type="component" value="Unassembled WGS sequence"/>
</dbReference>
<protein>
    <submittedName>
        <fullName evidence="2">Uncharacterized protein</fullName>
    </submittedName>
</protein>
<reference evidence="2 3" key="1">
    <citation type="submission" date="2014-04" db="EMBL/GenBank/DDBJ databases">
        <authorList>
            <consortium name="DOE Joint Genome Institute"/>
            <person name="Kuo A."/>
            <person name="Kohler A."/>
            <person name="Nagy L.G."/>
            <person name="Floudas D."/>
            <person name="Copeland A."/>
            <person name="Barry K.W."/>
            <person name="Cichocki N."/>
            <person name="Veneault-Fourrey C."/>
            <person name="LaButti K."/>
            <person name="Lindquist E.A."/>
            <person name="Lipzen A."/>
            <person name="Lundell T."/>
            <person name="Morin E."/>
            <person name="Murat C."/>
            <person name="Sun H."/>
            <person name="Tunlid A."/>
            <person name="Henrissat B."/>
            <person name="Grigoriev I.V."/>
            <person name="Hibbett D.S."/>
            <person name="Martin F."/>
            <person name="Nordberg H.P."/>
            <person name="Cantor M.N."/>
            <person name="Hua S.X."/>
        </authorList>
    </citation>
    <scope>NUCLEOTIDE SEQUENCE [LARGE SCALE GENOMIC DNA]</scope>
    <source>
        <strain evidence="2 3">Foug A</strain>
    </source>
</reference>
<reference evidence="3" key="2">
    <citation type="submission" date="2015-01" db="EMBL/GenBank/DDBJ databases">
        <title>Evolutionary Origins and Diversification of the Mycorrhizal Mutualists.</title>
        <authorList>
            <consortium name="DOE Joint Genome Institute"/>
            <consortium name="Mycorrhizal Genomics Consortium"/>
            <person name="Kohler A."/>
            <person name="Kuo A."/>
            <person name="Nagy L.G."/>
            <person name="Floudas D."/>
            <person name="Copeland A."/>
            <person name="Barry K.W."/>
            <person name="Cichocki N."/>
            <person name="Veneault-Fourrey C."/>
            <person name="LaButti K."/>
            <person name="Lindquist E.A."/>
            <person name="Lipzen A."/>
            <person name="Lundell T."/>
            <person name="Morin E."/>
            <person name="Murat C."/>
            <person name="Riley R."/>
            <person name="Ohm R."/>
            <person name="Sun H."/>
            <person name="Tunlid A."/>
            <person name="Henrissat B."/>
            <person name="Grigoriev I.V."/>
            <person name="Hibbett D.S."/>
            <person name="Martin F."/>
        </authorList>
    </citation>
    <scope>NUCLEOTIDE SEQUENCE [LARGE SCALE GENOMIC DNA]</scope>
    <source>
        <strain evidence="3">Foug A</strain>
    </source>
</reference>
<feature type="compositionally biased region" description="Basic and acidic residues" evidence="1">
    <location>
        <begin position="142"/>
        <end position="152"/>
    </location>
</feature>
<evidence type="ECO:0000313" key="3">
    <source>
        <dbReference type="Proteomes" id="UP000053989"/>
    </source>
</evidence>
<feature type="compositionally biased region" description="Polar residues" evidence="1">
    <location>
        <begin position="325"/>
        <end position="337"/>
    </location>
</feature>
<feature type="region of interest" description="Disordered" evidence="1">
    <location>
        <begin position="407"/>
        <end position="430"/>
    </location>
</feature>
<name>A0A0C2ZG91_9AGAM</name>
<feature type="region of interest" description="Disordered" evidence="1">
    <location>
        <begin position="137"/>
        <end position="221"/>
    </location>
</feature>
<dbReference type="STRING" id="1036808.A0A0C2ZG91"/>
<dbReference type="OrthoDB" id="2700855at2759"/>
<feature type="region of interest" description="Disordered" evidence="1">
    <location>
        <begin position="443"/>
        <end position="462"/>
    </location>
</feature>
<evidence type="ECO:0000256" key="1">
    <source>
        <dbReference type="SAM" id="MobiDB-lite"/>
    </source>
</evidence>
<dbReference type="InParanoid" id="A0A0C2ZG91"/>
<dbReference type="AlphaFoldDB" id="A0A0C2ZG91"/>